<evidence type="ECO:0000256" key="4">
    <source>
        <dbReference type="PIRSR" id="PIRSR006336-1"/>
    </source>
</evidence>
<gene>
    <name evidence="10" type="ORF">B5F97_04250</name>
</gene>
<comment type="caution">
    <text evidence="10">The sequence shown here is derived from an EMBL/GenBank/DDBJ whole genome shotgun (WGS) entry which is preliminary data.</text>
</comment>
<dbReference type="EMBL" id="NFII01000003">
    <property type="protein sequence ID" value="OUO02007.1"/>
    <property type="molecule type" value="Genomic_DNA"/>
</dbReference>
<dbReference type="RefSeq" id="WP_087425547.1">
    <property type="nucleotide sequence ID" value="NZ_CAMMFP010000003.1"/>
</dbReference>
<keyword evidence="2 5" id="KW-0378">Hydrolase</keyword>
<dbReference type="SUPFAM" id="SSF51445">
    <property type="entry name" value="(Trans)glycosidases"/>
    <property type="match status" value="1"/>
</dbReference>
<dbReference type="EC" id="3.2.1.23" evidence="5"/>
<name>A0A1Y3YWB2_9BACE</name>
<dbReference type="Pfam" id="PF21317">
    <property type="entry name" value="BetaGal_ABD_1"/>
    <property type="match status" value="1"/>
</dbReference>
<dbReference type="InterPro" id="IPR001944">
    <property type="entry name" value="Glycoside_Hdrlase_35"/>
</dbReference>
<evidence type="ECO:0000256" key="2">
    <source>
        <dbReference type="ARBA" id="ARBA00022801"/>
    </source>
</evidence>
<accession>A0A1Y3YWB2</accession>
<dbReference type="SUPFAM" id="SSF49785">
    <property type="entry name" value="Galactose-binding domain-like"/>
    <property type="match status" value="2"/>
</dbReference>
<sequence>MKLNRILYLLILCLFFNGNFSISLAQAKQSRSFELKNNVFWLDNSPFQIISGEIHPARIPVEYWEHRIQMVKAMGCNTIACYIMWNYHENVPGTFDFKTGNKDIEKFIRLVQKAGMYLLFRPGPYVCGEWDFGGLPAYLLSIPDIKIRCMDARYTAAVERYVSEIAPFVRKYEIGNGGPILMLQLENEYGSYGNDRTYMKWLHDLWRKKGITVPFYTSDGPTLHMLEAGTLPGVAVGLDPAASQTEFDQALKVRPDASVFCSELYPGWLTHWREKWRRTDTGKVASKVDWLLGNGKSFSYYVIHGGTNFGFWAGANSSSPDSYRPDVTSYDYDAPINEMGQPTSKYMALRKVAQKYSKEKLPSLPEPLPTLCFPATNTVRFSSIWDNLPDPRHMVQPLPMEMMNQYEGFVLYRTKLVGHKSGKLFIDGLHDYATVFLNGNYVGTIDRSLGQKSVALPVSNVEYPILDILVEGMGRVNFGANMLDRKGITSYVSLNGMTLMNWEVFNLNMSSDYVANLKQGETVRPGMFFKTDLVLDKTGDCYIDMRNFTKGVLYVNGHNLGRFWNVGPQYRLFCPGVWLKKGANEVVVFDMHQLEPGTIEGIDRLEE</sequence>
<organism evidence="10 11">
    <name type="scientific">Bacteroides clarus</name>
    <dbReference type="NCBI Taxonomy" id="626929"/>
    <lineage>
        <taxon>Bacteria</taxon>
        <taxon>Pseudomonadati</taxon>
        <taxon>Bacteroidota</taxon>
        <taxon>Bacteroidia</taxon>
        <taxon>Bacteroidales</taxon>
        <taxon>Bacteroidaceae</taxon>
        <taxon>Bacteroides</taxon>
    </lineage>
</organism>
<evidence type="ECO:0000256" key="3">
    <source>
        <dbReference type="ARBA" id="ARBA00023295"/>
    </source>
</evidence>
<dbReference type="InterPro" id="IPR048913">
    <property type="entry name" value="BetaGal_gal-bd"/>
</dbReference>
<feature type="domain" description="Beta-galactosidase 1-like first all-beta" evidence="8">
    <location>
        <begin position="397"/>
        <end position="507"/>
    </location>
</feature>
<dbReference type="Proteomes" id="UP000195386">
    <property type="component" value="Unassembled WGS sequence"/>
</dbReference>
<feature type="active site" description="Nucleophile" evidence="4">
    <location>
        <position position="263"/>
    </location>
</feature>
<comment type="similarity">
    <text evidence="1 6">Belongs to the glycosyl hydrolase 35 family.</text>
</comment>
<evidence type="ECO:0000259" key="7">
    <source>
        <dbReference type="Pfam" id="PF01301"/>
    </source>
</evidence>
<dbReference type="Gene3D" id="2.60.120.260">
    <property type="entry name" value="Galactose-binding domain-like"/>
    <property type="match status" value="2"/>
</dbReference>
<feature type="domain" description="Beta-galactosidase galactose-binding" evidence="9">
    <location>
        <begin position="527"/>
        <end position="584"/>
    </location>
</feature>
<keyword evidence="3 5" id="KW-0326">Glycosidase</keyword>
<dbReference type="Pfam" id="PF01301">
    <property type="entry name" value="Glyco_hydro_35"/>
    <property type="match status" value="1"/>
</dbReference>
<dbReference type="PANTHER" id="PTHR23421">
    <property type="entry name" value="BETA-GALACTOSIDASE RELATED"/>
    <property type="match status" value="1"/>
</dbReference>
<evidence type="ECO:0000259" key="8">
    <source>
        <dbReference type="Pfam" id="PF21317"/>
    </source>
</evidence>
<dbReference type="PRINTS" id="PR00742">
    <property type="entry name" value="GLHYDRLASE35"/>
</dbReference>
<feature type="active site" description="Proton donor" evidence="4">
    <location>
        <position position="188"/>
    </location>
</feature>
<evidence type="ECO:0000313" key="11">
    <source>
        <dbReference type="Proteomes" id="UP000195386"/>
    </source>
</evidence>
<dbReference type="InterPro" id="IPR026283">
    <property type="entry name" value="B-gal_1-like"/>
</dbReference>
<evidence type="ECO:0000256" key="1">
    <source>
        <dbReference type="ARBA" id="ARBA00009809"/>
    </source>
</evidence>
<proteinExistence type="inferred from homology"/>
<evidence type="ECO:0000256" key="6">
    <source>
        <dbReference type="RuleBase" id="RU003679"/>
    </source>
</evidence>
<dbReference type="GO" id="GO:0004565">
    <property type="term" value="F:beta-galactosidase activity"/>
    <property type="evidence" value="ECO:0007669"/>
    <property type="project" value="UniProtKB-EC"/>
</dbReference>
<dbReference type="PROSITE" id="PS01182">
    <property type="entry name" value="GLYCOSYL_HYDROL_F35"/>
    <property type="match status" value="1"/>
</dbReference>
<evidence type="ECO:0000313" key="10">
    <source>
        <dbReference type="EMBL" id="OUO02007.1"/>
    </source>
</evidence>
<dbReference type="InterPro" id="IPR017853">
    <property type="entry name" value="GH"/>
</dbReference>
<comment type="catalytic activity">
    <reaction evidence="5">
        <text>Hydrolysis of terminal non-reducing beta-D-galactose residues in beta-D-galactosides.</text>
        <dbReference type="EC" id="3.2.1.23"/>
    </reaction>
</comment>
<dbReference type="InterPro" id="IPR031330">
    <property type="entry name" value="Gly_Hdrlase_35_cat"/>
</dbReference>
<dbReference type="PIRSF" id="PIRSF006336">
    <property type="entry name" value="B-gal"/>
    <property type="match status" value="1"/>
</dbReference>
<dbReference type="Pfam" id="PF21467">
    <property type="entry name" value="BetaGal_gal-bd"/>
    <property type="match status" value="1"/>
</dbReference>
<feature type="domain" description="Glycoside hydrolase 35 catalytic" evidence="7">
    <location>
        <begin position="40"/>
        <end position="355"/>
    </location>
</feature>
<dbReference type="GO" id="GO:0005975">
    <property type="term" value="P:carbohydrate metabolic process"/>
    <property type="evidence" value="ECO:0007669"/>
    <property type="project" value="InterPro"/>
</dbReference>
<reference evidence="11" key="1">
    <citation type="submission" date="2017-04" db="EMBL/GenBank/DDBJ databases">
        <title>Function of individual gut microbiota members based on whole genome sequencing of pure cultures obtained from chicken caecum.</title>
        <authorList>
            <person name="Medvecky M."/>
            <person name="Cejkova D."/>
            <person name="Polansky O."/>
            <person name="Karasova D."/>
            <person name="Kubasova T."/>
            <person name="Cizek A."/>
            <person name="Rychlik I."/>
        </authorList>
    </citation>
    <scope>NUCLEOTIDE SEQUENCE [LARGE SCALE GENOMIC DNA]</scope>
    <source>
        <strain evidence="11">An43</strain>
    </source>
</reference>
<dbReference type="Gene3D" id="3.20.20.80">
    <property type="entry name" value="Glycosidases"/>
    <property type="match status" value="1"/>
</dbReference>
<protein>
    <recommendedName>
        <fullName evidence="5">Beta-galactosidase</fullName>
        <ecNumber evidence="5">3.2.1.23</ecNumber>
    </recommendedName>
</protein>
<evidence type="ECO:0000256" key="5">
    <source>
        <dbReference type="RuleBase" id="RU000675"/>
    </source>
</evidence>
<dbReference type="InterPro" id="IPR008979">
    <property type="entry name" value="Galactose-bd-like_sf"/>
</dbReference>
<dbReference type="AlphaFoldDB" id="A0A1Y3YWB2"/>
<dbReference type="InterPro" id="IPR048912">
    <property type="entry name" value="BetaGal1-like_ABD1"/>
</dbReference>
<evidence type="ECO:0000259" key="9">
    <source>
        <dbReference type="Pfam" id="PF21467"/>
    </source>
</evidence>
<dbReference type="InterPro" id="IPR019801">
    <property type="entry name" value="Glyco_hydro_35_CS"/>
</dbReference>